<dbReference type="Gene3D" id="3.30.380.10">
    <property type="entry name" value="MS2 Viral Coat Protein"/>
    <property type="match status" value="1"/>
</dbReference>
<dbReference type="GO" id="GO:0019028">
    <property type="term" value="C:viral capsid"/>
    <property type="evidence" value="ECO:0007669"/>
    <property type="project" value="UniProtKB-KW"/>
</dbReference>
<comment type="subcellular location">
    <subcellularLocation>
        <location evidence="1">Virion</location>
    </subcellularLocation>
</comment>
<evidence type="ECO:0000313" key="4">
    <source>
        <dbReference type="EMBL" id="QDH87265.1"/>
    </source>
</evidence>
<dbReference type="EMBL" id="MN033247">
    <property type="protein sequence ID" value="QDH87265.1"/>
    <property type="molecule type" value="Genomic_RNA"/>
</dbReference>
<evidence type="ECO:0000256" key="3">
    <source>
        <dbReference type="ARBA" id="ARBA00022844"/>
    </source>
</evidence>
<keyword evidence="3" id="KW-0946">Virion</keyword>
<protein>
    <recommendedName>
        <fullName evidence="5">Capsid protein</fullName>
    </recommendedName>
</protein>
<evidence type="ECO:0008006" key="5">
    <source>
        <dbReference type="Google" id="ProtNLM"/>
    </source>
</evidence>
<name>A0A514D0Y0_9VIRU</name>
<accession>A0A514D0Y0</accession>
<gene>
    <name evidence="4" type="ORF">H4Bulk46985_000002</name>
</gene>
<proteinExistence type="predicted"/>
<evidence type="ECO:0000256" key="1">
    <source>
        <dbReference type="ARBA" id="ARBA00004328"/>
    </source>
</evidence>
<organism evidence="4">
    <name type="scientific">Leviviridae sp</name>
    <dbReference type="NCBI Taxonomy" id="2027243"/>
    <lineage>
        <taxon>Viruses</taxon>
        <taxon>Riboviria</taxon>
        <taxon>Orthornavirae</taxon>
        <taxon>Lenarviricota</taxon>
        <taxon>Leviviricetes</taxon>
        <taxon>Norzivirales</taxon>
        <taxon>Fiersviridae</taxon>
    </lineage>
</organism>
<evidence type="ECO:0000256" key="2">
    <source>
        <dbReference type="ARBA" id="ARBA00022561"/>
    </source>
</evidence>
<keyword evidence="2" id="KW-0167">Capsid protein</keyword>
<sequence length="130" mass="13777">MSQVTGPLTINNGAATPVAKTFSPERIVPELSTFTERSTGVSAGYLRLGVGFSPASKARVTNKVDVTLDFPVLSTVNGVSSVAYVGRFRGTFTMPDTMTAAERADFAAFVANALDITQVRGVIKDLDPLY</sequence>
<reference evidence="4" key="1">
    <citation type="submission" date="2019-05" db="EMBL/GenBank/DDBJ databases">
        <title>Metatranscriptomic reconstruction reveals RNA viruses with the potential to shape carbon cycling in soil.</title>
        <authorList>
            <person name="Starr E.P."/>
            <person name="Nuccio E."/>
            <person name="Pett-Ridge J."/>
            <person name="Banfield J.F."/>
            <person name="Firestone M.K."/>
        </authorList>
    </citation>
    <scope>NUCLEOTIDE SEQUENCE</scope>
    <source>
        <strain evidence="4">H4_Bulk_46_scaffold_985</strain>
    </source>
</reference>
<dbReference type="InterPro" id="IPR015954">
    <property type="entry name" value="Phage_RNA-type_capsid"/>
</dbReference>